<dbReference type="InterPro" id="IPR050365">
    <property type="entry name" value="TIM50"/>
</dbReference>
<dbReference type="GO" id="GO:0034198">
    <property type="term" value="P:cellular response to amino acid starvation"/>
    <property type="evidence" value="ECO:0007669"/>
    <property type="project" value="UniProtKB-ARBA"/>
</dbReference>
<dbReference type="eggNOG" id="KOG1605">
    <property type="taxonomic scope" value="Eukaryota"/>
</dbReference>
<feature type="compositionally biased region" description="Acidic residues" evidence="1">
    <location>
        <begin position="336"/>
        <end position="356"/>
    </location>
</feature>
<dbReference type="EMBL" id="BABT02000165">
    <property type="protein sequence ID" value="GAA98775.1"/>
    <property type="molecule type" value="Genomic_DNA"/>
</dbReference>
<reference evidence="3 4" key="2">
    <citation type="journal article" date="2012" name="Open Biol.">
        <title>Characteristics of nucleosomes and linker DNA regions on the genome of the basidiomycete Mixia osmundae revealed by mono- and dinucleosome mapping.</title>
        <authorList>
            <person name="Nishida H."/>
            <person name="Kondo S."/>
            <person name="Matsumoto T."/>
            <person name="Suzuki Y."/>
            <person name="Yoshikawa H."/>
            <person name="Taylor T.D."/>
            <person name="Sugiyama J."/>
        </authorList>
    </citation>
    <scope>NUCLEOTIDE SEQUENCE [LARGE SCALE GENOMIC DNA]</scope>
    <source>
        <strain evidence="4">CBS 9802 / IAM 14324 / JCM 22182 / KY 12970</strain>
    </source>
</reference>
<dbReference type="InterPro" id="IPR023214">
    <property type="entry name" value="HAD_sf"/>
</dbReference>
<name>G7E7G5_MIXOS</name>
<dbReference type="Proteomes" id="UP000009131">
    <property type="component" value="Unassembled WGS sequence"/>
</dbReference>
<dbReference type="HOGENOM" id="CLU_020262_9_1_1"/>
<dbReference type="Pfam" id="PF03031">
    <property type="entry name" value="NIF"/>
    <property type="match status" value="1"/>
</dbReference>
<dbReference type="Gene3D" id="3.40.50.1000">
    <property type="entry name" value="HAD superfamily/HAD-like"/>
    <property type="match status" value="1"/>
</dbReference>
<feature type="region of interest" description="Disordered" evidence="1">
    <location>
        <begin position="1"/>
        <end position="175"/>
    </location>
</feature>
<feature type="compositionally biased region" description="Polar residues" evidence="1">
    <location>
        <begin position="236"/>
        <end position="248"/>
    </location>
</feature>
<dbReference type="InParanoid" id="G7E7G5"/>
<feature type="compositionally biased region" description="Polar residues" evidence="1">
    <location>
        <begin position="85"/>
        <end position="100"/>
    </location>
</feature>
<dbReference type="STRING" id="764103.G7E7G5"/>
<dbReference type="PANTHER" id="PTHR12210">
    <property type="entry name" value="DULLARD PROTEIN PHOSPHATASE"/>
    <property type="match status" value="1"/>
</dbReference>
<feature type="domain" description="FCP1 homology" evidence="2">
    <location>
        <begin position="388"/>
        <end position="546"/>
    </location>
</feature>
<evidence type="ECO:0000259" key="2">
    <source>
        <dbReference type="PROSITE" id="PS50969"/>
    </source>
</evidence>
<dbReference type="SUPFAM" id="SSF56784">
    <property type="entry name" value="HAD-like"/>
    <property type="match status" value="1"/>
</dbReference>
<feature type="compositionally biased region" description="Low complexity" evidence="1">
    <location>
        <begin position="1"/>
        <end position="29"/>
    </location>
</feature>
<dbReference type="InterPro" id="IPR004274">
    <property type="entry name" value="FCP1_dom"/>
</dbReference>
<dbReference type="GO" id="GO:0009651">
    <property type="term" value="P:response to salt stress"/>
    <property type="evidence" value="ECO:0007669"/>
    <property type="project" value="UniProtKB-ARBA"/>
</dbReference>
<dbReference type="GO" id="GO:1904262">
    <property type="term" value="P:negative regulation of TORC1 signaling"/>
    <property type="evidence" value="ECO:0007669"/>
    <property type="project" value="UniProtKB-ARBA"/>
</dbReference>
<dbReference type="InterPro" id="IPR011948">
    <property type="entry name" value="Dullard_phosphatase"/>
</dbReference>
<evidence type="ECO:0000256" key="1">
    <source>
        <dbReference type="SAM" id="MobiDB-lite"/>
    </source>
</evidence>
<dbReference type="InterPro" id="IPR036412">
    <property type="entry name" value="HAD-like_sf"/>
</dbReference>
<evidence type="ECO:0000313" key="4">
    <source>
        <dbReference type="Proteomes" id="UP000009131"/>
    </source>
</evidence>
<proteinExistence type="predicted"/>
<dbReference type="AlphaFoldDB" id="G7E7G5"/>
<dbReference type="SMART" id="SM00577">
    <property type="entry name" value="CPDc"/>
    <property type="match status" value="1"/>
</dbReference>
<protein>
    <recommendedName>
        <fullName evidence="2">FCP1 homology domain-containing protein</fullName>
    </recommendedName>
</protein>
<keyword evidence="4" id="KW-1185">Reference proteome</keyword>
<dbReference type="CDD" id="cd07521">
    <property type="entry name" value="HAD_FCP1-like"/>
    <property type="match status" value="1"/>
</dbReference>
<gene>
    <name evidence="3" type="primary">Mo05463</name>
    <name evidence="3" type="ORF">E5Q_05463</name>
</gene>
<feature type="region of interest" description="Disordered" evidence="1">
    <location>
        <begin position="192"/>
        <end position="356"/>
    </location>
</feature>
<dbReference type="NCBIfam" id="TIGR02251">
    <property type="entry name" value="HIF-SF_euk"/>
    <property type="match status" value="1"/>
</dbReference>
<reference evidence="3 4" key="1">
    <citation type="journal article" date="2011" name="J. Gen. Appl. Microbiol.">
        <title>Draft genome sequencing of the enigmatic basidiomycete Mixia osmundae.</title>
        <authorList>
            <person name="Nishida H."/>
            <person name="Nagatsuka Y."/>
            <person name="Sugiyama J."/>
        </authorList>
    </citation>
    <scope>NUCLEOTIDE SEQUENCE [LARGE SCALE GENOMIC DNA]</scope>
    <source>
        <strain evidence="4">CBS 9802 / IAM 14324 / JCM 22182 / KY 12970</strain>
    </source>
</reference>
<feature type="compositionally biased region" description="Basic and acidic residues" evidence="1">
    <location>
        <begin position="194"/>
        <end position="215"/>
    </location>
</feature>
<organism evidence="3 4">
    <name type="scientific">Mixia osmundae (strain CBS 9802 / IAM 14324 / JCM 22182 / KY 12970)</name>
    <dbReference type="NCBI Taxonomy" id="764103"/>
    <lineage>
        <taxon>Eukaryota</taxon>
        <taxon>Fungi</taxon>
        <taxon>Dikarya</taxon>
        <taxon>Basidiomycota</taxon>
        <taxon>Pucciniomycotina</taxon>
        <taxon>Mixiomycetes</taxon>
        <taxon>Mixiales</taxon>
        <taxon>Mixiaceae</taxon>
        <taxon>Mixia</taxon>
    </lineage>
</organism>
<dbReference type="FunFam" id="3.40.50.1000:FF:000043">
    <property type="entry name" value="General stress response phosphoprotein phosphatase Psr1/2"/>
    <property type="match status" value="1"/>
</dbReference>
<accession>G7E7G5</accession>
<dbReference type="GO" id="GO:0016791">
    <property type="term" value="F:phosphatase activity"/>
    <property type="evidence" value="ECO:0007669"/>
    <property type="project" value="InterPro"/>
</dbReference>
<sequence>MAQPEPSTSAQAAPAAAASSGPSEAAIASLMTQVQQGAPPPVGTRSGARPVRKVKRTDQDAAKAKKKAPSKSGDTSAAPALVSTAGDSQATVISPATTSLEPGKPEPIEKTDDDKTAEGHEEPIRRSLDKPVQAASAAPQPPPVGAPRAQVSSEKGKARALPATSEKATKGKKKKRSIWVVILAAVVPCVSIGAEKESKARQAKDKPATQTREKPGPPSRDMATPPTPYVVEKDPNASTDSKQSSTESTQKHLGESMQPEIVAANSPQGVQLPRDETEGVLSGAVQSPGSDGTPDRASLRKKKRKGASARSSRDNVAGALAGSDSEAESSHKAEEETSDQLTSDEDEEIDDDDDEEIEDDRLLLLGGMGIPMDSDGNLHPLLSELGEIDKGRKCLVLDLDETLVHSSFKMIHQADFIVPVEIENQVHNVYVIKRPGVDHFLQKMGELYEVVVFTASLSKYADPVLDILDIHRVVRHRLFRESCYNHNGNYVKDLSQLGRPIGETIIIDNSPASYIFHPNNAVPVSSWFNDPHDTELTDLVPFLTDLQQVDDVRGVLDGGLSHGSVVDSMEKKLDSAYQQRSSFSIVTTAMCL</sequence>
<feature type="compositionally biased region" description="Basic and acidic residues" evidence="1">
    <location>
        <begin position="103"/>
        <end position="129"/>
    </location>
</feature>
<dbReference type="OrthoDB" id="277011at2759"/>
<dbReference type="GO" id="GO:0045944">
    <property type="term" value="P:positive regulation of transcription by RNA polymerase II"/>
    <property type="evidence" value="ECO:0007669"/>
    <property type="project" value="UniProtKB-ARBA"/>
</dbReference>
<evidence type="ECO:0000313" key="3">
    <source>
        <dbReference type="EMBL" id="GAA98775.1"/>
    </source>
</evidence>
<dbReference type="PROSITE" id="PS50969">
    <property type="entry name" value="FCP1"/>
    <property type="match status" value="1"/>
</dbReference>
<comment type="caution">
    <text evidence="3">The sequence shown here is derived from an EMBL/GenBank/DDBJ whole genome shotgun (WGS) entry which is preliminary data.</text>
</comment>